<keyword evidence="5" id="KW-0547">Nucleotide-binding</keyword>
<protein>
    <submittedName>
        <fullName evidence="10">ABC transporter, ATP-binding protein</fullName>
    </submittedName>
</protein>
<sequence>MDLKVEKLGVSFEQVVFQNLNFDFNAGDWVTIVGKSGTGKSVFLKSLARLMDVTSGQIIFNGQDIQDLAIGTYRQKVSYAVQSASLFGKTVRDNLDFPFIVRDQAIDVQKQQAGLRQMDLPVAYLDHPITELSGGQRQRVGVLRNLLFPPEVLLLDEISTGLDAETKQLIWQVIQTMHQMEGNIVLSVTHDADEMASARDLIEFGTEVKRVKK</sequence>
<keyword evidence="6 10" id="KW-0067">ATP-binding</keyword>
<proteinExistence type="predicted"/>
<dbReference type="InterPro" id="IPR027417">
    <property type="entry name" value="P-loop_NTPase"/>
</dbReference>
<dbReference type="STRING" id="1616.IV73_GL001124"/>
<evidence type="ECO:0000259" key="9">
    <source>
        <dbReference type="PROSITE" id="PS50893"/>
    </source>
</evidence>
<keyword evidence="11" id="KW-1185">Reference proteome</keyword>
<keyword evidence="1" id="KW-0813">Transport</keyword>
<gene>
    <name evidence="10" type="ORF">IV73_GL001124</name>
</gene>
<feature type="domain" description="ABC transporter" evidence="9">
    <location>
        <begin position="3"/>
        <end position="213"/>
    </location>
</feature>
<evidence type="ECO:0000256" key="4">
    <source>
        <dbReference type="ARBA" id="ARBA00022592"/>
    </source>
</evidence>
<dbReference type="InterPro" id="IPR017871">
    <property type="entry name" value="ABC_transporter-like_CS"/>
</dbReference>
<dbReference type="PANTHER" id="PTHR43423:SF12">
    <property type="entry name" value="IRON EXPORT ATP-BINDING PROTEIN FETA-RELATED"/>
    <property type="match status" value="1"/>
</dbReference>
<dbReference type="PANTHER" id="PTHR43423">
    <property type="entry name" value="ABC TRANSPORTER I FAMILY MEMBER 17"/>
    <property type="match status" value="1"/>
</dbReference>
<dbReference type="PROSITE" id="PS50893">
    <property type="entry name" value="ABC_TRANSPORTER_2"/>
    <property type="match status" value="1"/>
</dbReference>
<evidence type="ECO:0000256" key="8">
    <source>
        <dbReference type="ARBA" id="ARBA00023136"/>
    </source>
</evidence>
<dbReference type="GO" id="GO:0005524">
    <property type="term" value="F:ATP binding"/>
    <property type="evidence" value="ECO:0007669"/>
    <property type="project" value="UniProtKB-KW"/>
</dbReference>
<dbReference type="OrthoDB" id="9785080at2"/>
<comment type="caution">
    <text evidence="10">The sequence shown here is derived from an EMBL/GenBank/DDBJ whole genome shotgun (WGS) entry which is preliminary data.</text>
</comment>
<keyword evidence="4" id="KW-0592">Phosphate transport</keyword>
<evidence type="ECO:0000256" key="1">
    <source>
        <dbReference type="ARBA" id="ARBA00022448"/>
    </source>
</evidence>
<dbReference type="PROSITE" id="PS00211">
    <property type="entry name" value="ABC_TRANSPORTER_1"/>
    <property type="match status" value="1"/>
</dbReference>
<dbReference type="GO" id="GO:0006817">
    <property type="term" value="P:phosphate ion transport"/>
    <property type="evidence" value="ECO:0007669"/>
    <property type="project" value="UniProtKB-KW"/>
</dbReference>
<evidence type="ECO:0000256" key="3">
    <source>
        <dbReference type="ARBA" id="ARBA00022519"/>
    </source>
</evidence>
<dbReference type="AlphaFoldDB" id="A0A0R2JLD9"/>
<evidence type="ECO:0000313" key="11">
    <source>
        <dbReference type="Proteomes" id="UP000051655"/>
    </source>
</evidence>
<evidence type="ECO:0000256" key="5">
    <source>
        <dbReference type="ARBA" id="ARBA00022741"/>
    </source>
</evidence>
<dbReference type="PATRIC" id="fig|1616.3.peg.1155"/>
<keyword evidence="8" id="KW-0472">Membrane</keyword>
<keyword evidence="2" id="KW-1003">Cell membrane</keyword>
<dbReference type="Pfam" id="PF00005">
    <property type="entry name" value="ABC_tran"/>
    <property type="match status" value="1"/>
</dbReference>
<keyword evidence="7" id="KW-1278">Translocase</keyword>
<evidence type="ECO:0000256" key="2">
    <source>
        <dbReference type="ARBA" id="ARBA00022475"/>
    </source>
</evidence>
<dbReference type="SUPFAM" id="SSF52540">
    <property type="entry name" value="P-loop containing nucleoside triphosphate hydrolases"/>
    <property type="match status" value="1"/>
</dbReference>
<dbReference type="RefSeq" id="WP_057756029.1">
    <property type="nucleotide sequence ID" value="NZ_JQBP01000006.1"/>
</dbReference>
<name>A0A0R2JLD9_9LACO</name>
<reference evidence="10 11" key="1">
    <citation type="journal article" date="2015" name="Genome Announc.">
        <title>Expanding the biotechnology potential of lactobacilli through comparative genomics of 213 strains and associated genera.</title>
        <authorList>
            <person name="Sun Z."/>
            <person name="Harris H.M."/>
            <person name="McCann A."/>
            <person name="Guo C."/>
            <person name="Argimon S."/>
            <person name="Zhang W."/>
            <person name="Yang X."/>
            <person name="Jeffery I.B."/>
            <person name="Cooney J.C."/>
            <person name="Kagawa T.F."/>
            <person name="Liu W."/>
            <person name="Song Y."/>
            <person name="Salvetti E."/>
            <person name="Wrobel A."/>
            <person name="Rasinkangas P."/>
            <person name="Parkhill J."/>
            <person name="Rea M.C."/>
            <person name="O'Sullivan O."/>
            <person name="Ritari J."/>
            <person name="Douillard F.P."/>
            <person name="Paul Ross R."/>
            <person name="Yang R."/>
            <person name="Briner A.E."/>
            <person name="Felis G.E."/>
            <person name="de Vos W.M."/>
            <person name="Barrangou R."/>
            <person name="Klaenhammer T.R."/>
            <person name="Caufield P.W."/>
            <person name="Cui Y."/>
            <person name="Zhang H."/>
            <person name="O'Toole P.W."/>
        </authorList>
    </citation>
    <scope>NUCLEOTIDE SEQUENCE [LARGE SCALE GENOMIC DNA]</scope>
    <source>
        <strain evidence="10 11">DSM 20593</strain>
    </source>
</reference>
<dbReference type="Gene3D" id="3.40.50.300">
    <property type="entry name" value="P-loop containing nucleotide triphosphate hydrolases"/>
    <property type="match status" value="1"/>
</dbReference>
<dbReference type="SMART" id="SM00382">
    <property type="entry name" value="AAA"/>
    <property type="match status" value="1"/>
</dbReference>
<organism evidence="10 11">
    <name type="scientific">Weissella kandleri</name>
    <dbReference type="NCBI Taxonomy" id="1616"/>
    <lineage>
        <taxon>Bacteria</taxon>
        <taxon>Bacillati</taxon>
        <taxon>Bacillota</taxon>
        <taxon>Bacilli</taxon>
        <taxon>Lactobacillales</taxon>
        <taxon>Lactobacillaceae</taxon>
        <taxon>Weissella</taxon>
    </lineage>
</organism>
<evidence type="ECO:0000256" key="6">
    <source>
        <dbReference type="ARBA" id="ARBA00022840"/>
    </source>
</evidence>
<dbReference type="Proteomes" id="UP000051655">
    <property type="component" value="Unassembled WGS sequence"/>
</dbReference>
<evidence type="ECO:0000313" key="10">
    <source>
        <dbReference type="EMBL" id="KRN74717.1"/>
    </source>
</evidence>
<dbReference type="GO" id="GO:0016887">
    <property type="term" value="F:ATP hydrolysis activity"/>
    <property type="evidence" value="ECO:0007669"/>
    <property type="project" value="InterPro"/>
</dbReference>
<dbReference type="EMBL" id="JQBP01000006">
    <property type="protein sequence ID" value="KRN74717.1"/>
    <property type="molecule type" value="Genomic_DNA"/>
</dbReference>
<keyword evidence="3" id="KW-0997">Cell inner membrane</keyword>
<dbReference type="InterPro" id="IPR003439">
    <property type="entry name" value="ABC_transporter-like_ATP-bd"/>
</dbReference>
<accession>A0A0R2JLD9</accession>
<dbReference type="CDD" id="cd03228">
    <property type="entry name" value="ABCC_MRP_Like"/>
    <property type="match status" value="1"/>
</dbReference>
<evidence type="ECO:0000256" key="7">
    <source>
        <dbReference type="ARBA" id="ARBA00022967"/>
    </source>
</evidence>
<dbReference type="InterPro" id="IPR003593">
    <property type="entry name" value="AAA+_ATPase"/>
</dbReference>